<dbReference type="Gene3D" id="3.40.50.720">
    <property type="entry name" value="NAD(P)-binding Rossmann-like Domain"/>
    <property type="match status" value="1"/>
</dbReference>
<feature type="domain" description="NAD-dependent epimerase/dehydratase" evidence="1">
    <location>
        <begin position="4"/>
        <end position="225"/>
    </location>
</feature>
<sequence>MNRVCLLGSTGFIGRSLASHFDQTGVDWVGVSRSVDDAKSYSLELNGVERVIELISDCPVVVNASGSLKPADFATDFPNAMGRFWEDQRQLNNMLVSANVRRLIHISSAGTVYGEARGNGSREDDMLNPKSWYGRSKQIEEALLSETMRKTGGEFVCARVSNPFGNEDASHHGFLDVLINCIRNRNEFIAGFPRHALRDFIYAPAMAEMVANIALSDVSGVYNVACGKSIELEQLLSFVESNFDGVKIKREACICSTDVVSSVISIDKYLRHFGEVEKNNISVYQYVKSELIDIAI</sequence>
<dbReference type="Proteomes" id="UP000760472">
    <property type="component" value="Unassembled WGS sequence"/>
</dbReference>
<protein>
    <submittedName>
        <fullName evidence="2">NAD-dependent epimerase/dehydratase family protein</fullName>
    </submittedName>
</protein>
<dbReference type="RefSeq" id="WP_205213203.1">
    <property type="nucleotide sequence ID" value="NZ_JAFFZP010000007.1"/>
</dbReference>
<evidence type="ECO:0000259" key="1">
    <source>
        <dbReference type="Pfam" id="PF01370"/>
    </source>
</evidence>
<dbReference type="PANTHER" id="PTHR43245">
    <property type="entry name" value="BIFUNCTIONAL POLYMYXIN RESISTANCE PROTEIN ARNA"/>
    <property type="match status" value="1"/>
</dbReference>
<proteinExistence type="predicted"/>
<comment type="caution">
    <text evidence="2">The sequence shown here is derived from an EMBL/GenBank/DDBJ whole genome shotgun (WGS) entry which is preliminary data.</text>
</comment>
<evidence type="ECO:0000313" key="3">
    <source>
        <dbReference type="Proteomes" id="UP000760472"/>
    </source>
</evidence>
<dbReference type="InterPro" id="IPR036291">
    <property type="entry name" value="NAD(P)-bd_dom_sf"/>
</dbReference>
<dbReference type="Pfam" id="PF01370">
    <property type="entry name" value="Epimerase"/>
    <property type="match status" value="1"/>
</dbReference>
<dbReference type="SUPFAM" id="SSF51735">
    <property type="entry name" value="NAD(P)-binding Rossmann-fold domains"/>
    <property type="match status" value="1"/>
</dbReference>
<dbReference type="InterPro" id="IPR001509">
    <property type="entry name" value="Epimerase_deHydtase"/>
</dbReference>
<gene>
    <name evidence="2" type="ORF">JW498_06480</name>
</gene>
<keyword evidence="3" id="KW-1185">Reference proteome</keyword>
<dbReference type="InterPro" id="IPR050177">
    <property type="entry name" value="Lipid_A_modif_metabolic_enz"/>
</dbReference>
<evidence type="ECO:0000313" key="2">
    <source>
        <dbReference type="EMBL" id="MBN0986998.1"/>
    </source>
</evidence>
<dbReference type="EMBL" id="JAFFZP010000007">
    <property type="protein sequence ID" value="MBN0986998.1"/>
    <property type="molecule type" value="Genomic_DNA"/>
</dbReference>
<reference evidence="2 3" key="1">
    <citation type="submission" date="2021-02" db="EMBL/GenBank/DDBJ databases">
        <title>A novel species of genus Amphritea isolated from a fishpond in China.</title>
        <authorList>
            <person name="Lu H."/>
        </authorList>
    </citation>
    <scope>NUCLEOTIDE SEQUENCE [LARGE SCALE GENOMIC DNA]</scope>
    <source>
        <strain evidence="2 3">RP18W</strain>
    </source>
</reference>
<name>A0ABS2W622_9GAMM</name>
<organism evidence="2 3">
    <name type="scientific">Amphritea pacifica</name>
    <dbReference type="NCBI Taxonomy" id="2811233"/>
    <lineage>
        <taxon>Bacteria</taxon>
        <taxon>Pseudomonadati</taxon>
        <taxon>Pseudomonadota</taxon>
        <taxon>Gammaproteobacteria</taxon>
        <taxon>Oceanospirillales</taxon>
        <taxon>Oceanospirillaceae</taxon>
        <taxon>Amphritea</taxon>
    </lineage>
</organism>
<accession>A0ABS2W622</accession>